<sequence>MNKNNNNRDTNKEEEKVEDKEEEENAVEDGLRDEDEEAAGGVASSTGGGVDDDDAPGGGDEEEKTAAGVVALSRVDTEGEEEEKAAREGNNNENHNTEHKQLQDAIDKIGDNANKVHWLKEEVIKLYASIHRQEATTSIGDGSSNENAIMNEFRRKLGNFNQVAKDMTCAKVQYLVDDIPSLNTSDEIYIALVLGGIHNSVNKLALDVMLRIDQGTDDSNFFKKTMDIMSESLTRSLQLRGALVELEIHVPEEKEDTSNGAEAWTLSLLKKASTIAEYRSMKWVDIQSLMDNGEICERTNKKSRITMKKATIAEIEKMKKLWSAGTGPEREKDYVSKIREEVRKSNLDMSIASKFEDQGVSSLNEVSASMIETLSFPENATKAEKNQVRDKLRSAVSDAKEEEKQRKRKEEKKQELEELIESADKIRKAATSTMEEGSEKLNKFLSGLDKQTLDKLEAFGKKSEERISQVRKKVEGTPESFGNVGKDFTKGDMNVDKNYSFGKPSTIRTLRKYENENDLVASVSGGVVRHGICLLLGDSNDFPIVVAGNPLLKTPEFVEMLGVTSKFETSIHKCTSEMDLSTFKKTASDGGMSIASSSCMNSSLGINATVGMLGVGALSTETSHSSSSAAFVASMTQQQEESNTEINVKSKKAYLTEFIKMPMQCVRIPLDAMLLSEEAKLEIREITCERDALYFMRKYGSHLPSGLYTLGGVFFRTVSIESEQEQTLVTMFSTAGKEMSNEKSEGSTTQSSTGAVGVSPNGAVGSIGVAVGSQTGIKSGGNKFEIGAQNQGANKASNWYSYSLSTSCIGPNAGTGEDFYDALANNRETWAVIDKGELQNLVPVWDLIQNEMVAEEFDKDKRKQLQRVCRLMKRIWSAKTRDFMLSPSPSINLNLGIKRSIEDFCETYEKIGEMVKCICTIIKPKDQEVKSANERFILIRDLSAILKYSIEESFNFLGEEEDILYSTSFFLEKFLKFGKEKLLETIGETKVDQRENVRNLDFDTKSSAAKRANAIFTEHALSLKKDERLYLGDDFMRLARYADFPCVQFDEDEERTCTVWNASSRQGCAIINTPIEKFEISPNGYKKLLCVDSATPIEIQGTPPLSYNENWNSKDIIFANRLIRRKLYPRISYYWVDIEDKSLRNSMNRVGSNANKISRPTTNSGTDDSTLLRDYKLITDNDLDKKPATDKDPNKKPSTDKDPNNKSGETNSNQYNYVTLLAENSILEKNWIILENKSNFDFEIFETDKDQSKKDSIGDLFAESSFIYRKNCSNCSTVSVLLLHDEKVKSDKFDLKCGKKYFVHFLRDGPKLPSYAQLLTKREIAQNMHRNRGCVIQSSFNQQRIYLSQKPGNYLSTHVDLSSNIEKRDYRTDQFWEFVEVGPPRHKGHLYDPDHSCYAIVSRENGSRLAISKSNGLHELDIIDRDDEEERCYYDTEMWQILPTPGDNNDYYILNAMYDYWLVIEKKDHTKSFLRKVFMMQNSENLWQPISADDERINLNSFKLFIENYYISMECKDDIKMTMQQDAAKEIRKQINDNFESKESISKEKVIKFSEHFDLIVEDDWKKFIKKKMRDEICKEIDDKLKSKGSISREELAEFLQTSSKNGDLIIEEDWKKIIEKKICMEIDDNFESKGSVSREELAEFLQTTNKHEDPVVEGEKNYYKDLTIKSSNAYLKKLFLIKNRFDTDQEDVEKNPYKWKIKNWRSISTESAYINPFPTKQSKPSKYQVINITNDTGAHLRVRWEFSHEQFELRPHKKVTFSADDKASPESKIIIIFDTNRKASTSVSLDKSVSKTELYVNFESPGDFTTTPRLLNETNFKRAKKIDNILTSVKGSPRIYKLILDVKLQEKEKLILNYKDLQILHETKGSFDINIIPDLGFDGLKEIAICGFPRGKFIMPQLSKCLKKCSSLESLRIENMWFDVKSDVDTLIGVLGSLPLQSLTFISTNLFGNHSWGKWNSFLQLNEKIKKLSVTGTGFRQFGNSKKIQTTLQPDGCESTDFHKSSSLIKTISISKSNENISAMKIQYWDDSPLCLGKYGEGKLEPAFELQETERIEKINVWSNDSAIKAIEFETSLKREYAVGKSSPKTNYVSKYNFGPCGRPIGFLAKEKDKTLVALQFAFINDDENVEKEKTEEGSMKTLDAANLMFESRLKLYCMENCNDDLGIKTGETTVSLNFANPPLNGISHFGAANLIYHLPNNLKELTIANCLFEEDVVMHSILQKVETLVSTLEKLEIINTSAGKDFAGRDCGIRLAKFIQNRHCILEELKLERTNLFGSRSFSHWKDALQESRLLAKLNVKGWSDRSEEQQIKYSNHENINLGGGKYFYDGNKSRLVDATLTHTEGFELRKAWCRGDGFEYKDKESDYPRKVSWKKENCPFQKMFLEEEYRISRTRSISSQTETIRIKVTNLKDGTIFYDATSKNHIGWNNIKLYYNRQTKNTEKQSSKKEPMWDINKADLEG</sequence>
<evidence type="ECO:0000259" key="2">
    <source>
        <dbReference type="Pfam" id="PF01419"/>
    </source>
</evidence>
<feature type="region of interest" description="Disordered" evidence="1">
    <location>
        <begin position="2443"/>
        <end position="2465"/>
    </location>
</feature>
<evidence type="ECO:0000256" key="1">
    <source>
        <dbReference type="SAM" id="MobiDB-lite"/>
    </source>
</evidence>
<accession>A0AAD3H6L7</accession>
<dbReference type="SUPFAM" id="SSF52047">
    <property type="entry name" value="RNI-like"/>
    <property type="match status" value="1"/>
</dbReference>
<evidence type="ECO:0000313" key="4">
    <source>
        <dbReference type="Proteomes" id="UP001054902"/>
    </source>
</evidence>
<feature type="region of interest" description="Disordered" evidence="1">
    <location>
        <begin position="1151"/>
        <end position="1170"/>
    </location>
</feature>
<dbReference type="EMBL" id="BLLK01000045">
    <property type="protein sequence ID" value="GFH52547.1"/>
    <property type="molecule type" value="Genomic_DNA"/>
</dbReference>
<dbReference type="Pfam" id="PF01419">
    <property type="entry name" value="Jacalin"/>
    <property type="match status" value="1"/>
</dbReference>
<gene>
    <name evidence="3" type="ORF">CTEN210_09023</name>
</gene>
<proteinExistence type="predicted"/>
<organism evidence="3 4">
    <name type="scientific">Chaetoceros tenuissimus</name>
    <dbReference type="NCBI Taxonomy" id="426638"/>
    <lineage>
        <taxon>Eukaryota</taxon>
        <taxon>Sar</taxon>
        <taxon>Stramenopiles</taxon>
        <taxon>Ochrophyta</taxon>
        <taxon>Bacillariophyta</taxon>
        <taxon>Coscinodiscophyceae</taxon>
        <taxon>Chaetocerotophycidae</taxon>
        <taxon>Chaetocerotales</taxon>
        <taxon>Chaetocerotaceae</taxon>
        <taxon>Chaetoceros</taxon>
    </lineage>
</organism>
<feature type="compositionally biased region" description="Acidic residues" evidence="1">
    <location>
        <begin position="50"/>
        <end position="63"/>
    </location>
</feature>
<dbReference type="Gene3D" id="2.100.10.30">
    <property type="entry name" value="Jacalin-like lectin domain"/>
    <property type="match status" value="1"/>
</dbReference>
<dbReference type="InterPro" id="IPR036404">
    <property type="entry name" value="Jacalin-like_lectin_dom_sf"/>
</dbReference>
<feature type="compositionally biased region" description="Polar residues" evidence="1">
    <location>
        <begin position="1151"/>
        <end position="1169"/>
    </location>
</feature>
<feature type="region of interest" description="Disordered" evidence="1">
    <location>
        <begin position="382"/>
        <end position="416"/>
    </location>
</feature>
<dbReference type="Proteomes" id="UP001054902">
    <property type="component" value="Unassembled WGS sequence"/>
</dbReference>
<feature type="compositionally biased region" description="Basic and acidic residues" evidence="1">
    <location>
        <begin position="1182"/>
        <end position="1204"/>
    </location>
</feature>
<dbReference type="SUPFAM" id="SSF51101">
    <property type="entry name" value="Mannose-binding lectins"/>
    <property type="match status" value="1"/>
</dbReference>
<keyword evidence="4" id="KW-1185">Reference proteome</keyword>
<feature type="compositionally biased region" description="Basic and acidic residues" evidence="1">
    <location>
        <begin position="9"/>
        <end position="19"/>
    </location>
</feature>
<name>A0AAD3H6L7_9STRA</name>
<protein>
    <recommendedName>
        <fullName evidence="2">Jacalin-type lectin domain-containing protein</fullName>
    </recommendedName>
</protein>
<feature type="region of interest" description="Disordered" evidence="1">
    <location>
        <begin position="1"/>
        <end position="100"/>
    </location>
</feature>
<comment type="caution">
    <text evidence="3">The sequence shown here is derived from an EMBL/GenBank/DDBJ whole genome shotgun (WGS) entry which is preliminary data.</text>
</comment>
<reference evidence="3 4" key="1">
    <citation type="journal article" date="2021" name="Sci. Rep.">
        <title>The genome of the diatom Chaetoceros tenuissimus carries an ancient integrated fragment of an extant virus.</title>
        <authorList>
            <person name="Hongo Y."/>
            <person name="Kimura K."/>
            <person name="Takaki Y."/>
            <person name="Yoshida Y."/>
            <person name="Baba S."/>
            <person name="Kobayashi G."/>
            <person name="Nagasaki K."/>
            <person name="Hano T."/>
            <person name="Tomaru Y."/>
        </authorList>
    </citation>
    <scope>NUCLEOTIDE SEQUENCE [LARGE SCALE GENOMIC DNA]</scope>
    <source>
        <strain evidence="3 4">NIES-3715</strain>
    </source>
</reference>
<dbReference type="InterPro" id="IPR001229">
    <property type="entry name" value="Jacalin-like_lectin_dom"/>
</dbReference>
<feature type="region of interest" description="Disordered" evidence="1">
    <location>
        <begin position="1182"/>
        <end position="1212"/>
    </location>
</feature>
<feature type="compositionally biased region" description="Acidic residues" evidence="1">
    <location>
        <begin position="20"/>
        <end position="38"/>
    </location>
</feature>
<evidence type="ECO:0000313" key="3">
    <source>
        <dbReference type="EMBL" id="GFH52547.1"/>
    </source>
</evidence>
<feature type="domain" description="Jacalin-type lectin" evidence="2">
    <location>
        <begin position="1999"/>
        <end position="2113"/>
    </location>
</feature>
<feature type="region of interest" description="Disordered" evidence="1">
    <location>
        <begin position="737"/>
        <end position="757"/>
    </location>
</feature>
<feature type="compositionally biased region" description="Basic and acidic residues" evidence="1">
    <location>
        <begin position="382"/>
        <end position="405"/>
    </location>
</feature>